<dbReference type="EMBL" id="LR134476">
    <property type="protein sequence ID" value="VEI12826.1"/>
    <property type="molecule type" value="Genomic_DNA"/>
</dbReference>
<keyword evidence="2" id="KW-1185">Reference proteome</keyword>
<dbReference type="AlphaFoldDB" id="A0A3S4Z4L3"/>
<reference evidence="1 2" key="1">
    <citation type="submission" date="2018-12" db="EMBL/GenBank/DDBJ databases">
        <authorList>
            <consortium name="Pathogen Informatics"/>
        </authorList>
    </citation>
    <scope>NUCLEOTIDE SEQUENCE [LARGE SCALE GENOMIC DNA]</scope>
    <source>
        <strain evidence="1 2">NCTC13354</strain>
    </source>
</reference>
<name>A0A3S4Z4L3_9ACTO</name>
<dbReference type="KEGG" id="tbw:NCTC13354_00520"/>
<organism evidence="1 2">
    <name type="scientific">Trueperella bialowiezensis</name>
    <dbReference type="NCBI Taxonomy" id="312285"/>
    <lineage>
        <taxon>Bacteria</taxon>
        <taxon>Bacillati</taxon>
        <taxon>Actinomycetota</taxon>
        <taxon>Actinomycetes</taxon>
        <taxon>Actinomycetales</taxon>
        <taxon>Actinomycetaceae</taxon>
        <taxon>Trueperella</taxon>
    </lineage>
</organism>
<protein>
    <submittedName>
        <fullName evidence="1">Uncharacterized protein</fullName>
    </submittedName>
</protein>
<accession>A0A3S4Z4L3</accession>
<gene>
    <name evidence="1" type="ORF">NCTC13354_00520</name>
</gene>
<evidence type="ECO:0000313" key="1">
    <source>
        <dbReference type="EMBL" id="VEI12826.1"/>
    </source>
</evidence>
<proteinExistence type="predicted"/>
<evidence type="ECO:0000313" key="2">
    <source>
        <dbReference type="Proteomes" id="UP000269542"/>
    </source>
</evidence>
<sequence>MGTTDLVYGKEPTDLKAYRGGSRHEPAWLTVARLHHKWMSVGRQVLLPPHTFMGSLPD</sequence>
<dbReference type="Proteomes" id="UP000269542">
    <property type="component" value="Chromosome"/>
</dbReference>